<sequence length="191" mass="20107">MKDNRQRLIEAALAAIADVGYAATSVSEITRRAGLSRGMIHLHFKGKDALIAEAARIASDAYHAHLEAAVAAAGPAPAARIRAIIAGDLSPQIMNPRSVGIWYELRGAARTRPEIALHAGTRGGPLETWLSADFLALDPGDAPRAGAAARGTIALLEGTWTDFMLAPDGYDAAAAEGMIHRFLRGLYPAGF</sequence>
<dbReference type="Pfam" id="PF13977">
    <property type="entry name" value="TetR_C_6"/>
    <property type="match status" value="1"/>
</dbReference>
<evidence type="ECO:0000256" key="1">
    <source>
        <dbReference type="ARBA" id="ARBA00022491"/>
    </source>
</evidence>
<dbReference type="InterPro" id="IPR001647">
    <property type="entry name" value="HTH_TetR"/>
</dbReference>
<dbReference type="InterPro" id="IPR039538">
    <property type="entry name" value="BetI_C"/>
</dbReference>
<name>A0A1N7F9W3_9RHOB</name>
<evidence type="ECO:0000256" key="5">
    <source>
        <dbReference type="PROSITE-ProRule" id="PRU00335"/>
    </source>
</evidence>
<evidence type="ECO:0000259" key="6">
    <source>
        <dbReference type="PROSITE" id="PS50977"/>
    </source>
</evidence>
<evidence type="ECO:0000256" key="4">
    <source>
        <dbReference type="ARBA" id="ARBA00023163"/>
    </source>
</evidence>
<keyword evidence="2" id="KW-0805">Transcription regulation</keyword>
<keyword evidence="8" id="KW-1185">Reference proteome</keyword>
<evidence type="ECO:0000256" key="2">
    <source>
        <dbReference type="ARBA" id="ARBA00023015"/>
    </source>
</evidence>
<dbReference type="Pfam" id="PF00440">
    <property type="entry name" value="TetR_N"/>
    <property type="match status" value="1"/>
</dbReference>
<dbReference type="InterPro" id="IPR050624">
    <property type="entry name" value="HTH-type_Tx_Regulator"/>
</dbReference>
<dbReference type="RefSeq" id="WP_076531242.1">
    <property type="nucleotide sequence ID" value="NZ_CANNEL010000001.1"/>
</dbReference>
<evidence type="ECO:0000313" key="8">
    <source>
        <dbReference type="Proteomes" id="UP000186019"/>
    </source>
</evidence>
<dbReference type="PANTHER" id="PTHR43479:SF11">
    <property type="entry name" value="ACREF_ENVCD OPERON REPRESSOR-RELATED"/>
    <property type="match status" value="1"/>
</dbReference>
<dbReference type="InterPro" id="IPR009057">
    <property type="entry name" value="Homeodomain-like_sf"/>
</dbReference>
<dbReference type="STRING" id="573024.SAMN05216208_1269"/>
<dbReference type="InterPro" id="IPR036271">
    <property type="entry name" value="Tet_transcr_reg_TetR-rel_C_sf"/>
</dbReference>
<dbReference type="OrthoDB" id="7336460at2"/>
<dbReference type="AlphaFoldDB" id="A0A1N7F9W3"/>
<protein>
    <submittedName>
        <fullName evidence="7">Transcriptional regulator, TetR family</fullName>
    </submittedName>
</protein>
<dbReference type="EMBL" id="FTNV01000001">
    <property type="protein sequence ID" value="SIR97052.1"/>
    <property type="molecule type" value="Genomic_DNA"/>
</dbReference>
<dbReference type="InterPro" id="IPR023772">
    <property type="entry name" value="DNA-bd_HTH_TetR-type_CS"/>
</dbReference>
<gene>
    <name evidence="7" type="ORF">SAMN05421666_0867</name>
</gene>
<dbReference type="SUPFAM" id="SSF48498">
    <property type="entry name" value="Tetracyclin repressor-like, C-terminal domain"/>
    <property type="match status" value="1"/>
</dbReference>
<keyword evidence="3 5" id="KW-0238">DNA-binding</keyword>
<accession>A0A1N7F9W3</accession>
<feature type="domain" description="HTH tetR-type" evidence="6">
    <location>
        <begin position="2"/>
        <end position="62"/>
    </location>
</feature>
<dbReference type="PRINTS" id="PR00455">
    <property type="entry name" value="HTHTETR"/>
</dbReference>
<feature type="DNA-binding region" description="H-T-H motif" evidence="5">
    <location>
        <begin position="25"/>
        <end position="44"/>
    </location>
</feature>
<dbReference type="SUPFAM" id="SSF46689">
    <property type="entry name" value="Homeodomain-like"/>
    <property type="match status" value="1"/>
</dbReference>
<dbReference type="Proteomes" id="UP000186019">
    <property type="component" value="Unassembled WGS sequence"/>
</dbReference>
<dbReference type="GO" id="GO:0003677">
    <property type="term" value="F:DNA binding"/>
    <property type="evidence" value="ECO:0007669"/>
    <property type="project" value="UniProtKB-UniRule"/>
</dbReference>
<dbReference type="PANTHER" id="PTHR43479">
    <property type="entry name" value="ACREF/ENVCD OPERON REPRESSOR-RELATED"/>
    <property type="match status" value="1"/>
</dbReference>
<organism evidence="7 8">
    <name type="scientific">Roseovarius nanhaiticus</name>
    <dbReference type="NCBI Taxonomy" id="573024"/>
    <lineage>
        <taxon>Bacteria</taxon>
        <taxon>Pseudomonadati</taxon>
        <taxon>Pseudomonadota</taxon>
        <taxon>Alphaproteobacteria</taxon>
        <taxon>Rhodobacterales</taxon>
        <taxon>Roseobacteraceae</taxon>
        <taxon>Roseovarius</taxon>
    </lineage>
</organism>
<proteinExistence type="predicted"/>
<evidence type="ECO:0000313" key="7">
    <source>
        <dbReference type="EMBL" id="SIR97052.1"/>
    </source>
</evidence>
<reference evidence="7 8" key="1">
    <citation type="submission" date="2017-01" db="EMBL/GenBank/DDBJ databases">
        <authorList>
            <person name="Mah S.A."/>
            <person name="Swanson W.J."/>
            <person name="Moy G.W."/>
            <person name="Vacquier V.D."/>
        </authorList>
    </citation>
    <scope>NUCLEOTIDE SEQUENCE [LARGE SCALE GENOMIC DNA]</scope>
    <source>
        <strain evidence="7 8">DSM 29590</strain>
    </source>
</reference>
<dbReference type="PROSITE" id="PS50977">
    <property type="entry name" value="HTH_TETR_2"/>
    <property type="match status" value="1"/>
</dbReference>
<dbReference type="PROSITE" id="PS01081">
    <property type="entry name" value="HTH_TETR_1"/>
    <property type="match status" value="1"/>
</dbReference>
<keyword evidence="1" id="KW-0678">Repressor</keyword>
<evidence type="ECO:0000256" key="3">
    <source>
        <dbReference type="ARBA" id="ARBA00023125"/>
    </source>
</evidence>
<dbReference type="Gene3D" id="1.10.357.10">
    <property type="entry name" value="Tetracycline Repressor, domain 2"/>
    <property type="match status" value="1"/>
</dbReference>
<keyword evidence="4" id="KW-0804">Transcription</keyword>